<keyword evidence="2" id="KW-1185">Reference proteome</keyword>
<dbReference type="Proteomes" id="UP001607157">
    <property type="component" value="Unassembled WGS sequence"/>
</dbReference>
<dbReference type="RefSeq" id="WP_377173289.1">
    <property type="nucleotide sequence ID" value="NZ_JBHTJC010000008.1"/>
</dbReference>
<organism evidence="1 2">
    <name type="scientific">Roseovarius aquimarinus</name>
    <dbReference type="NCBI Taxonomy" id="1229156"/>
    <lineage>
        <taxon>Bacteria</taxon>
        <taxon>Pseudomonadati</taxon>
        <taxon>Pseudomonadota</taxon>
        <taxon>Alphaproteobacteria</taxon>
        <taxon>Rhodobacterales</taxon>
        <taxon>Roseobacteraceae</taxon>
        <taxon>Roseovarius</taxon>
    </lineage>
</organism>
<sequence length="74" mass="8480">MANSPAYKVRLGLITATVWDNDGFYSVDMSRSYRNSEGQWQNTATYSHSDLLNIAKCAERAEIWISRKINHAQQ</sequence>
<dbReference type="EMBL" id="JBIHMM010000008">
    <property type="protein sequence ID" value="MFH0255436.1"/>
    <property type="molecule type" value="Genomic_DNA"/>
</dbReference>
<evidence type="ECO:0000313" key="1">
    <source>
        <dbReference type="EMBL" id="MFH0255436.1"/>
    </source>
</evidence>
<gene>
    <name evidence="1" type="ORF">ACGRVM_16135</name>
</gene>
<protein>
    <submittedName>
        <fullName evidence="1">Uncharacterized protein</fullName>
    </submittedName>
</protein>
<comment type="caution">
    <text evidence="1">The sequence shown here is derived from an EMBL/GenBank/DDBJ whole genome shotgun (WGS) entry which is preliminary data.</text>
</comment>
<reference evidence="1 2" key="1">
    <citation type="submission" date="2024-10" db="EMBL/GenBank/DDBJ databases">
        <authorList>
            <person name="Yang X.-N."/>
        </authorList>
    </citation>
    <scope>NUCLEOTIDE SEQUENCE [LARGE SCALE GENOMIC DNA]</scope>
    <source>
        <strain evidence="1 2">CAU 1059</strain>
    </source>
</reference>
<proteinExistence type="predicted"/>
<name>A0ABW7IB48_9RHOB</name>
<evidence type="ECO:0000313" key="2">
    <source>
        <dbReference type="Proteomes" id="UP001607157"/>
    </source>
</evidence>
<accession>A0ABW7IB48</accession>